<comment type="caution">
    <text evidence="1">The sequence shown here is derived from an EMBL/GenBank/DDBJ whole genome shotgun (WGS) entry which is preliminary data.</text>
</comment>
<evidence type="ECO:0000313" key="2">
    <source>
        <dbReference type="Proteomes" id="UP001157502"/>
    </source>
</evidence>
<keyword evidence="2" id="KW-1185">Reference proteome</keyword>
<proteinExistence type="predicted"/>
<accession>A0ACC2GXI4</accession>
<evidence type="ECO:0000313" key="1">
    <source>
        <dbReference type="EMBL" id="KAJ8008033.1"/>
    </source>
</evidence>
<organism evidence="1 2">
    <name type="scientific">Dallia pectoralis</name>
    <name type="common">Alaska blackfish</name>
    <dbReference type="NCBI Taxonomy" id="75939"/>
    <lineage>
        <taxon>Eukaryota</taxon>
        <taxon>Metazoa</taxon>
        <taxon>Chordata</taxon>
        <taxon>Craniata</taxon>
        <taxon>Vertebrata</taxon>
        <taxon>Euteleostomi</taxon>
        <taxon>Actinopterygii</taxon>
        <taxon>Neopterygii</taxon>
        <taxon>Teleostei</taxon>
        <taxon>Protacanthopterygii</taxon>
        <taxon>Esociformes</taxon>
        <taxon>Umbridae</taxon>
        <taxon>Dallia</taxon>
    </lineage>
</organism>
<sequence length="111" mass="12270">MFHKLSCSSVAVPKSGLQRPLLPQPPCPCAVIRGELGRETDQKCRMVRPLLCYDRVCQIQATAKALPRQCDRKNSTVCRHVCVRSAQRATLRGGILDTEPMSTSPHSPQSN</sequence>
<dbReference type="Proteomes" id="UP001157502">
    <property type="component" value="Chromosome 8"/>
</dbReference>
<reference evidence="1" key="1">
    <citation type="submission" date="2021-05" db="EMBL/GenBank/DDBJ databases">
        <authorList>
            <person name="Pan Q."/>
            <person name="Jouanno E."/>
            <person name="Zahm M."/>
            <person name="Klopp C."/>
            <person name="Cabau C."/>
            <person name="Louis A."/>
            <person name="Berthelot C."/>
            <person name="Parey E."/>
            <person name="Roest Crollius H."/>
            <person name="Montfort J."/>
            <person name="Robinson-Rechavi M."/>
            <person name="Bouchez O."/>
            <person name="Lampietro C."/>
            <person name="Lopez Roques C."/>
            <person name="Donnadieu C."/>
            <person name="Postlethwait J."/>
            <person name="Bobe J."/>
            <person name="Dillon D."/>
            <person name="Chandos A."/>
            <person name="von Hippel F."/>
            <person name="Guiguen Y."/>
        </authorList>
    </citation>
    <scope>NUCLEOTIDE SEQUENCE</scope>
    <source>
        <strain evidence="1">YG-Jan2019</strain>
    </source>
</reference>
<protein>
    <submittedName>
        <fullName evidence="1">Uncharacterized protein</fullName>
    </submittedName>
</protein>
<dbReference type="EMBL" id="CM055735">
    <property type="protein sequence ID" value="KAJ8008033.1"/>
    <property type="molecule type" value="Genomic_DNA"/>
</dbReference>
<gene>
    <name evidence="1" type="ORF">DPEC_G00100530</name>
</gene>
<name>A0ACC2GXI4_DALPE</name>